<dbReference type="Gene3D" id="3.40.50.1820">
    <property type="entry name" value="alpha/beta hydrolase"/>
    <property type="match status" value="1"/>
</dbReference>
<dbReference type="PANTHER" id="PTHR43798">
    <property type="entry name" value="MONOACYLGLYCEROL LIPASE"/>
    <property type="match status" value="1"/>
</dbReference>
<protein>
    <submittedName>
        <fullName evidence="3">Alpha/beta hydrolase</fullName>
    </submittedName>
</protein>
<evidence type="ECO:0000313" key="4">
    <source>
        <dbReference type="Proteomes" id="UP001500642"/>
    </source>
</evidence>
<keyword evidence="1" id="KW-0472">Membrane</keyword>
<evidence type="ECO:0000256" key="1">
    <source>
        <dbReference type="SAM" id="Phobius"/>
    </source>
</evidence>
<gene>
    <name evidence="3" type="ORF">GCM10023167_10850</name>
</gene>
<feature type="transmembrane region" description="Helical" evidence="1">
    <location>
        <begin position="27"/>
        <end position="48"/>
    </location>
</feature>
<keyword evidence="1" id="KW-1133">Transmembrane helix</keyword>
<dbReference type="InterPro" id="IPR029058">
    <property type="entry name" value="AB_hydrolase_fold"/>
</dbReference>
<organism evidence="3 4">
    <name type="scientific">Brevibacterium pityocampae</name>
    <dbReference type="NCBI Taxonomy" id="506594"/>
    <lineage>
        <taxon>Bacteria</taxon>
        <taxon>Bacillati</taxon>
        <taxon>Actinomycetota</taxon>
        <taxon>Actinomycetes</taxon>
        <taxon>Micrococcales</taxon>
        <taxon>Brevibacteriaceae</taxon>
        <taxon>Brevibacterium</taxon>
    </lineage>
</organism>
<dbReference type="InterPro" id="IPR050266">
    <property type="entry name" value="AB_hydrolase_sf"/>
</dbReference>
<feature type="domain" description="AB hydrolase-1" evidence="2">
    <location>
        <begin position="107"/>
        <end position="209"/>
    </location>
</feature>
<dbReference type="InterPro" id="IPR000073">
    <property type="entry name" value="AB_hydrolase_1"/>
</dbReference>
<accession>A0ABP8J963</accession>
<name>A0ABP8J963_9MICO</name>
<dbReference type="Proteomes" id="UP001500642">
    <property type="component" value="Unassembled WGS sequence"/>
</dbReference>
<dbReference type="SUPFAM" id="SSF53474">
    <property type="entry name" value="alpha/beta-Hydrolases"/>
    <property type="match status" value="1"/>
</dbReference>
<evidence type="ECO:0000259" key="2">
    <source>
        <dbReference type="Pfam" id="PF00561"/>
    </source>
</evidence>
<keyword evidence="1" id="KW-0812">Transmembrane</keyword>
<comment type="caution">
    <text evidence="3">The sequence shown here is derived from an EMBL/GenBank/DDBJ whole genome shotgun (WGS) entry which is preliminary data.</text>
</comment>
<dbReference type="EMBL" id="BAABGL010000004">
    <property type="protein sequence ID" value="GAA4387181.1"/>
    <property type="molecule type" value="Genomic_DNA"/>
</dbReference>
<reference evidence="4" key="1">
    <citation type="journal article" date="2019" name="Int. J. Syst. Evol. Microbiol.">
        <title>The Global Catalogue of Microorganisms (GCM) 10K type strain sequencing project: providing services to taxonomists for standard genome sequencing and annotation.</title>
        <authorList>
            <consortium name="The Broad Institute Genomics Platform"/>
            <consortium name="The Broad Institute Genome Sequencing Center for Infectious Disease"/>
            <person name="Wu L."/>
            <person name="Ma J."/>
        </authorList>
    </citation>
    <scope>NUCLEOTIDE SEQUENCE [LARGE SCALE GENOMIC DNA]</scope>
    <source>
        <strain evidence="4">JCM 17808</strain>
    </source>
</reference>
<sequence length="344" mass="36194">MTEATMTTEEDARPTEVRRRGGCGSRVARAVTVLLAIVGIVATGEFFFGAPGVGHFRTAEGRADYTESYDAAMRFLPESTAVHDLPTAFGTVRAYEWSSPEAEGTVPVVLIPGMSSGVPMWAENLAGFAAHRRVIAFDAIGDAGMSVQGVPIASFEDQAEWISEALAQLAPDGAHVVGHSFGGAGAAAYALSHPGDVASLTLLEPFMTVANPPVGKFAWAMVGSLPLIPEGLRNRALGEIGGVPYDPEDPVARMISAGSEHYHSALPMPAVLDDDELRALTMPVYAAFGDTDSLAGGEKAAGRADELLPDAEVTLWAGATHSLPMQEAEALGRDLAEFWSRSER</sequence>
<dbReference type="PANTHER" id="PTHR43798:SF33">
    <property type="entry name" value="HYDROLASE, PUTATIVE (AFU_ORTHOLOGUE AFUA_2G14860)-RELATED"/>
    <property type="match status" value="1"/>
</dbReference>
<keyword evidence="4" id="KW-1185">Reference proteome</keyword>
<dbReference type="RefSeq" id="WP_345030534.1">
    <property type="nucleotide sequence ID" value="NZ_BAABGL010000004.1"/>
</dbReference>
<dbReference type="Pfam" id="PF00561">
    <property type="entry name" value="Abhydrolase_1"/>
    <property type="match status" value="1"/>
</dbReference>
<dbReference type="GO" id="GO:0016787">
    <property type="term" value="F:hydrolase activity"/>
    <property type="evidence" value="ECO:0007669"/>
    <property type="project" value="UniProtKB-KW"/>
</dbReference>
<dbReference type="PRINTS" id="PR00111">
    <property type="entry name" value="ABHYDROLASE"/>
</dbReference>
<keyword evidence="3" id="KW-0378">Hydrolase</keyword>
<proteinExistence type="predicted"/>
<evidence type="ECO:0000313" key="3">
    <source>
        <dbReference type="EMBL" id="GAA4387181.1"/>
    </source>
</evidence>